<dbReference type="InterPro" id="IPR010710">
    <property type="entry name" value="DUF1289"/>
</dbReference>
<comment type="caution">
    <text evidence="1">The sequence shown here is derived from an EMBL/GenBank/DDBJ whole genome shotgun (WGS) entry which is preliminary data.</text>
</comment>
<protein>
    <recommendedName>
        <fullName evidence="3">DUF1289 domain-containing protein</fullName>
    </recommendedName>
</protein>
<dbReference type="Proteomes" id="UP001501627">
    <property type="component" value="Unassembled WGS sequence"/>
</dbReference>
<keyword evidence="2" id="KW-1185">Reference proteome</keyword>
<reference evidence="2" key="1">
    <citation type="journal article" date="2019" name="Int. J. Syst. Evol. Microbiol.">
        <title>The Global Catalogue of Microorganisms (GCM) 10K type strain sequencing project: providing services to taxonomists for standard genome sequencing and annotation.</title>
        <authorList>
            <consortium name="The Broad Institute Genomics Platform"/>
            <consortium name="The Broad Institute Genome Sequencing Center for Infectious Disease"/>
            <person name="Wu L."/>
            <person name="Ma J."/>
        </authorList>
    </citation>
    <scope>NUCLEOTIDE SEQUENCE [LARGE SCALE GENOMIC DNA]</scope>
    <source>
        <strain evidence="2">JCM 17561</strain>
    </source>
</reference>
<evidence type="ECO:0000313" key="2">
    <source>
        <dbReference type="Proteomes" id="UP001501627"/>
    </source>
</evidence>
<dbReference type="EMBL" id="BAABBP010000014">
    <property type="protein sequence ID" value="GAA3995171.1"/>
    <property type="molecule type" value="Genomic_DNA"/>
</dbReference>
<accession>A0ABP7RBY8</accession>
<evidence type="ECO:0008006" key="3">
    <source>
        <dbReference type="Google" id="ProtNLM"/>
    </source>
</evidence>
<sequence>MSAAQALAQRAHEVATSGAFDCDGAAPLPSPCVSVCRMTQDRSHCVGCFRTLDELRAWRGAEPAAQRAIWARALQRAGLALPTSLESA</sequence>
<proteinExistence type="predicted"/>
<organism evidence="1 2">
    <name type="scientific">Comamonas faecalis</name>
    <dbReference type="NCBI Taxonomy" id="1387849"/>
    <lineage>
        <taxon>Bacteria</taxon>
        <taxon>Pseudomonadati</taxon>
        <taxon>Pseudomonadota</taxon>
        <taxon>Betaproteobacteria</taxon>
        <taxon>Burkholderiales</taxon>
        <taxon>Comamonadaceae</taxon>
        <taxon>Comamonas</taxon>
    </lineage>
</organism>
<dbReference type="PANTHER" id="PTHR35175">
    <property type="entry name" value="DUF1289 DOMAIN-CONTAINING PROTEIN"/>
    <property type="match status" value="1"/>
</dbReference>
<dbReference type="RefSeq" id="WP_103044094.1">
    <property type="nucleotide sequence ID" value="NZ_BAABBP010000014.1"/>
</dbReference>
<dbReference type="Pfam" id="PF06945">
    <property type="entry name" value="DUF1289"/>
    <property type="match status" value="1"/>
</dbReference>
<gene>
    <name evidence="1" type="ORF">GCM10022279_18440</name>
</gene>
<dbReference type="PANTHER" id="PTHR35175:SF2">
    <property type="entry name" value="DUF1289 DOMAIN-CONTAINING PROTEIN"/>
    <property type="match status" value="1"/>
</dbReference>
<name>A0ABP7RBY8_9BURK</name>
<evidence type="ECO:0000313" key="1">
    <source>
        <dbReference type="EMBL" id="GAA3995171.1"/>
    </source>
</evidence>